<dbReference type="AlphaFoldDB" id="A0A7G9RDH3"/>
<evidence type="ECO:0000313" key="2">
    <source>
        <dbReference type="Proteomes" id="UP000515947"/>
    </source>
</evidence>
<dbReference type="RefSeq" id="WP_187579489.1">
    <property type="nucleotide sequence ID" value="NZ_CP060713.1"/>
</dbReference>
<accession>A0A7G9RDH3</accession>
<dbReference type="EMBL" id="CP060713">
    <property type="protein sequence ID" value="QNN53648.1"/>
    <property type="molecule type" value="Genomic_DNA"/>
</dbReference>
<evidence type="ECO:0000313" key="1">
    <source>
        <dbReference type="EMBL" id="QNN53648.1"/>
    </source>
</evidence>
<dbReference type="KEGG" id="nmes:H9L09_04290"/>
<proteinExistence type="predicted"/>
<name>A0A7G9RDH3_9ACTN</name>
<gene>
    <name evidence="1" type="ORF">H9L09_04290</name>
</gene>
<protein>
    <submittedName>
        <fullName evidence="1">Uncharacterized protein</fullName>
    </submittedName>
</protein>
<keyword evidence="2" id="KW-1185">Reference proteome</keyword>
<organism evidence="1 2">
    <name type="scientific">Nocardioides mesophilus</name>
    <dbReference type="NCBI Taxonomy" id="433659"/>
    <lineage>
        <taxon>Bacteria</taxon>
        <taxon>Bacillati</taxon>
        <taxon>Actinomycetota</taxon>
        <taxon>Actinomycetes</taxon>
        <taxon>Propionibacteriales</taxon>
        <taxon>Nocardioidaceae</taxon>
        <taxon>Nocardioides</taxon>
    </lineage>
</organism>
<sequence length="64" mass="6973">MEHTTRIPAADLTGVKGALVTRMTEKKLGKVPTAVGVYWHNPKVLFATFGLGNKGRRRALPSAR</sequence>
<dbReference type="Proteomes" id="UP000515947">
    <property type="component" value="Chromosome"/>
</dbReference>
<reference evidence="1 2" key="1">
    <citation type="submission" date="2020-08" db="EMBL/GenBank/DDBJ databases">
        <title>Genome sequence of Nocardioides mesophilus KACC 16243T.</title>
        <authorList>
            <person name="Hyun D.-W."/>
            <person name="Bae J.-W."/>
        </authorList>
    </citation>
    <scope>NUCLEOTIDE SEQUENCE [LARGE SCALE GENOMIC DNA]</scope>
    <source>
        <strain evidence="1 2">KACC 16243</strain>
    </source>
</reference>